<gene>
    <name evidence="2" type="ORF">V7S43_012315</name>
</gene>
<protein>
    <submittedName>
        <fullName evidence="2">Uncharacterized protein</fullName>
    </submittedName>
</protein>
<dbReference type="EMBL" id="JBIMZQ010000031">
    <property type="protein sequence ID" value="KAL3662458.1"/>
    <property type="molecule type" value="Genomic_DNA"/>
</dbReference>
<keyword evidence="3" id="KW-1185">Reference proteome</keyword>
<organism evidence="2 3">
    <name type="scientific">Phytophthora oleae</name>
    <dbReference type="NCBI Taxonomy" id="2107226"/>
    <lineage>
        <taxon>Eukaryota</taxon>
        <taxon>Sar</taxon>
        <taxon>Stramenopiles</taxon>
        <taxon>Oomycota</taxon>
        <taxon>Peronosporomycetes</taxon>
        <taxon>Peronosporales</taxon>
        <taxon>Peronosporaceae</taxon>
        <taxon>Phytophthora</taxon>
    </lineage>
</organism>
<evidence type="ECO:0000313" key="3">
    <source>
        <dbReference type="Proteomes" id="UP001632037"/>
    </source>
</evidence>
<proteinExistence type="predicted"/>
<accession>A0ABD3F6V2</accession>
<dbReference type="Proteomes" id="UP001632037">
    <property type="component" value="Unassembled WGS sequence"/>
</dbReference>
<sequence length="251" mass="28037">MAERFSDHSSSTGRLAGTGGPVEFFFGLELDSGNGKDAERVLKEKLSSLGFSRITVSETLGRTHKTFFFNEKSLLLVYDVICGLRFVYPAPTERLTIDHPGSIENPLLNQGLLPQDVHREALPSPSQLQPRAQDLQLEPCLPYWHQQLLHSISTPMLEFHPSPRLQYTNSRLHDSFQISTSRFQDLPASAAQPNVDLQPTLLPPLNLQHPHLATGLPLISHLPPLQPPRLPQAEHLFPSTPSSQSNKRARK</sequence>
<evidence type="ECO:0000313" key="2">
    <source>
        <dbReference type="EMBL" id="KAL3662458.1"/>
    </source>
</evidence>
<reference evidence="2 3" key="1">
    <citation type="submission" date="2024-09" db="EMBL/GenBank/DDBJ databases">
        <title>Genome sequencing and assembly of Phytophthora oleae, isolate VK10A, causative agent of rot of olive drupes.</title>
        <authorList>
            <person name="Conti Taguali S."/>
            <person name="Riolo M."/>
            <person name="La Spada F."/>
            <person name="Cacciola S.O."/>
            <person name="Dionisio G."/>
        </authorList>
    </citation>
    <scope>NUCLEOTIDE SEQUENCE [LARGE SCALE GENOMIC DNA]</scope>
    <source>
        <strain evidence="2 3">VK10A</strain>
    </source>
</reference>
<feature type="compositionally biased region" description="Polar residues" evidence="1">
    <location>
        <begin position="239"/>
        <end position="251"/>
    </location>
</feature>
<name>A0ABD3F6V2_9STRA</name>
<comment type="caution">
    <text evidence="2">The sequence shown here is derived from an EMBL/GenBank/DDBJ whole genome shotgun (WGS) entry which is preliminary data.</text>
</comment>
<feature type="region of interest" description="Disordered" evidence="1">
    <location>
        <begin position="218"/>
        <end position="251"/>
    </location>
</feature>
<evidence type="ECO:0000256" key="1">
    <source>
        <dbReference type="SAM" id="MobiDB-lite"/>
    </source>
</evidence>
<dbReference type="AlphaFoldDB" id="A0ABD3F6V2"/>